<gene>
    <name evidence="1" type="ORF">V6255_16310</name>
</gene>
<dbReference type="EMBL" id="JBAKBA010000052">
    <property type="protein sequence ID" value="MEL0660700.1"/>
    <property type="molecule type" value="Genomic_DNA"/>
</dbReference>
<evidence type="ECO:0000313" key="2">
    <source>
        <dbReference type="Proteomes" id="UP001366060"/>
    </source>
</evidence>
<keyword evidence="2" id="KW-1185">Reference proteome</keyword>
<comment type="caution">
    <text evidence="1">The sequence shown here is derived from an EMBL/GenBank/DDBJ whole genome shotgun (WGS) entry which is preliminary data.</text>
</comment>
<proteinExistence type="predicted"/>
<evidence type="ECO:0000313" key="1">
    <source>
        <dbReference type="EMBL" id="MEL0660700.1"/>
    </source>
</evidence>
<organism evidence="1 2">
    <name type="scientific">Psychromonas arctica</name>
    <dbReference type="NCBI Taxonomy" id="168275"/>
    <lineage>
        <taxon>Bacteria</taxon>
        <taxon>Pseudomonadati</taxon>
        <taxon>Pseudomonadota</taxon>
        <taxon>Gammaproteobacteria</taxon>
        <taxon>Alteromonadales</taxon>
        <taxon>Psychromonadaceae</taxon>
        <taxon>Psychromonas</taxon>
    </lineage>
</organism>
<dbReference type="RefSeq" id="WP_341629103.1">
    <property type="nucleotide sequence ID" value="NZ_JBAKBA010000052.1"/>
</dbReference>
<protein>
    <submittedName>
        <fullName evidence="1">Uncharacterized protein</fullName>
    </submittedName>
</protein>
<sequence>MSNNETNLKQNHSGTGHNIARDMNVYNFGNNDFETDIAISVLVGSWDESKEDDIAALEFITNEKYSNWIIKIRQIEALDNSPLKHDSGVWFVTSRVDSWDIFSSRLYKDHLDRFKDISIKILSSIDPKFDLKPEDRFGASIYGKVLSHSPSIRKGLSEGLALISTKKELLVNCASNYGEYIANVVVKEIFNSSDWMLWASTQDIQPIIAEAAPHAFLDVIESAVVHEDKPFNILFSQEGTGGITGANYMTGLLWALESLAWSPIYLTRCVVLLGEMDSHDPGGNWTNRPGNSIIDILLPWLPHTTANFERRLASLKALEREFPATAWKVLLGLLPSNHGTTSGTSKPKWRKFIPDDFKNEVTDKEYSEQVIEYGNYVAELSAKDNSRLPKLVEHLDHLHNDAFNASIKVLLEYSVSDFSPENKYILWSELVRFINKHKKFSDADWSLSSEKLNQLGPVVSNLQPVDKTLLYQRLFTHNTMDLYEEKGNWREQEEAIKKERDEAISDLFSEGSYEMIFQFSQTVDSSNIVGNSLASIIEIDDEELLRKYLKEDDVKTKQYISGYIWTRNYLTKGQFLENIKLSSWEVEDASRILLLLPFDVKTWDKVDEILGQDFEHLYWLNVIAYSYHCDDEDNLYRSIDLLLKHNRPLPSIHCLYRLLRAKKTLRLEQTVNALIGAVNTKESTTNMDSHEIGEIIDFLQSNDQLMDNDRFRIEWAYLPLISQKRDENSSPKYLEGRLSNEPEFFCEIIRLAYNSDKDASEVELSDSQKNIAHNAYKLLDEWKRIPGSQEDGRFQPSDFDNWTNNVIEMTKESGHLSSALRVLGKNLINSPEDDDKLWIHTTIAEFLNRRELDSVRDAFRVAVYNSRGVHFIDPEAKPEIKLSEVYQSKSEALELLGYQRIARTLRELSEGYAMEAEDILKRKSKFNKLPLDNI</sequence>
<name>A0ABU9HG01_9GAMM</name>
<reference evidence="1 2" key="1">
    <citation type="submission" date="2024-02" db="EMBL/GenBank/DDBJ databases">
        <title>Bacteria isolated from the canopy kelp, Nereocystis luetkeana.</title>
        <authorList>
            <person name="Pfister C.A."/>
            <person name="Younker I.T."/>
            <person name="Light S.H."/>
        </authorList>
    </citation>
    <scope>NUCLEOTIDE SEQUENCE [LARGE SCALE GENOMIC DNA]</scope>
    <source>
        <strain evidence="1 2">TI.2.07</strain>
    </source>
</reference>
<accession>A0ABU9HG01</accession>
<dbReference type="Proteomes" id="UP001366060">
    <property type="component" value="Unassembled WGS sequence"/>
</dbReference>